<accession>A0A7R9H0V7</accession>
<dbReference type="EMBL" id="OC319241">
    <property type="protein sequence ID" value="CAD7404715.1"/>
    <property type="molecule type" value="Genomic_DNA"/>
</dbReference>
<dbReference type="GO" id="GO:1904158">
    <property type="term" value="P:axonemal central apparatus assembly"/>
    <property type="evidence" value="ECO:0007669"/>
    <property type="project" value="TreeGrafter"/>
</dbReference>
<reference evidence="1" key="1">
    <citation type="submission" date="2020-11" db="EMBL/GenBank/DDBJ databases">
        <authorList>
            <person name="Tran Van P."/>
        </authorList>
    </citation>
    <scope>NUCLEOTIDE SEQUENCE</scope>
</reference>
<gene>
    <name evidence="1" type="ORF">TCEB3V08_LOCUS7628</name>
</gene>
<dbReference type="Gene3D" id="2.60.40.10">
    <property type="entry name" value="Immunoglobulins"/>
    <property type="match status" value="2"/>
</dbReference>
<proteinExistence type="predicted"/>
<dbReference type="AlphaFoldDB" id="A0A7R9H0V7"/>
<organism evidence="1">
    <name type="scientific">Timema cristinae</name>
    <name type="common">Walking stick</name>
    <dbReference type="NCBI Taxonomy" id="61476"/>
    <lineage>
        <taxon>Eukaryota</taxon>
        <taxon>Metazoa</taxon>
        <taxon>Ecdysozoa</taxon>
        <taxon>Arthropoda</taxon>
        <taxon>Hexapoda</taxon>
        <taxon>Insecta</taxon>
        <taxon>Pterygota</taxon>
        <taxon>Neoptera</taxon>
        <taxon>Polyneoptera</taxon>
        <taxon>Phasmatodea</taxon>
        <taxon>Timematodea</taxon>
        <taxon>Timematoidea</taxon>
        <taxon>Timematidae</taxon>
        <taxon>Timema</taxon>
    </lineage>
</organism>
<name>A0A7R9H0V7_TIMCR</name>
<dbReference type="GO" id="GO:0005930">
    <property type="term" value="C:axoneme"/>
    <property type="evidence" value="ECO:0007669"/>
    <property type="project" value="TreeGrafter"/>
</dbReference>
<protein>
    <submittedName>
        <fullName evidence="1">Uncharacterized protein</fullName>
    </submittedName>
</protein>
<dbReference type="InterPro" id="IPR033305">
    <property type="entry name" value="Hydin-like"/>
</dbReference>
<dbReference type="PANTHER" id="PTHR23053">
    <property type="entry name" value="DLEC1 DELETED IN LUNG AND ESOPHAGEAL CANCER 1"/>
    <property type="match status" value="1"/>
</dbReference>
<dbReference type="PANTHER" id="PTHR23053:SF0">
    <property type="entry name" value="HYDROCEPHALUS-INDUCING PROTEIN HOMOLOG"/>
    <property type="match status" value="1"/>
</dbReference>
<evidence type="ECO:0000313" key="1">
    <source>
        <dbReference type="EMBL" id="CAD7404715.1"/>
    </source>
</evidence>
<sequence length="517" mass="57223">MIVGSKKTLEFIIQNIGIFEFKYAIVKTTKESSYEVKLLDGSAPIKKVKGMEKSESKVTFPKLSARGNRRLDTNSLNAGPFTLSSLTGIVDPGQMVVLLVECCPDTVGSFHEEIIINVSDCHPDFKRGTSIQLLSQGFMPTVDYTNFDDIFKEHYICDSLTSFHCKVEAGSHCVFIKDEGKLLFRNVCVGTKFPARLRLYNPTLVPCTLYLSTTINKGAKSTESAFSVTPPKLTISPYTTETLTVTFSPTLMEMYSASFEILIEMPAPAKPVKIIFKLAGEGCIPEVTIVLPKEKGRHGHKLLGFCPTILGDVTTRQFSFTNVGVLPCKLELQCTIANINLLSPNLGTTAWDDRQKVTSWRKETNLANRDTGSFSSFMSQELSIVKYVQHMNCVCELTHTNTGSVPLEYKWIISVDESLPIRPSSAALLRSMELADERLSHGSTFSRPMSALLPSKEQLFKDTSCEHMATAWKRPRPLTGRGVDLVGPVGGGKEGRWGRKHRRVLGWLGYANGNPQG</sequence>
<dbReference type="GO" id="GO:0003341">
    <property type="term" value="P:cilium movement"/>
    <property type="evidence" value="ECO:0007669"/>
    <property type="project" value="TreeGrafter"/>
</dbReference>
<dbReference type="InterPro" id="IPR013783">
    <property type="entry name" value="Ig-like_fold"/>
</dbReference>